<proteinExistence type="predicted"/>
<organism evidence="1 2">
    <name type="scientific">Phlyctema vagabunda</name>
    <dbReference type="NCBI Taxonomy" id="108571"/>
    <lineage>
        <taxon>Eukaryota</taxon>
        <taxon>Fungi</taxon>
        <taxon>Dikarya</taxon>
        <taxon>Ascomycota</taxon>
        <taxon>Pezizomycotina</taxon>
        <taxon>Leotiomycetes</taxon>
        <taxon>Helotiales</taxon>
        <taxon>Dermateaceae</taxon>
        <taxon>Phlyctema</taxon>
    </lineage>
</organism>
<dbReference type="PANTHER" id="PTHR28181">
    <property type="entry name" value="UPF0655 PROTEIN YCR015C"/>
    <property type="match status" value="1"/>
</dbReference>
<dbReference type="Gene3D" id="3.40.50.1000">
    <property type="entry name" value="HAD superfamily/HAD-like"/>
    <property type="match status" value="1"/>
</dbReference>
<dbReference type="Pfam" id="PF00702">
    <property type="entry name" value="Hydrolase"/>
    <property type="match status" value="1"/>
</dbReference>
<name>A0ABR4PN28_9HELO</name>
<sequence length="306" mass="33194">MATSPQANRKYILDFDGTITKSDTISTLFSLALTTDPSQHKSQAHGAILSGYAQDYSAHAAAYEPQSRDTLASELAFLRSLAPVEQRSFARVSASRILAGVDFSLAAGAAVTVIGDGDGEVAATNGAREVRVEIRKGFTAVLRELEDRQSPWAVLSVNFSRDFIAGIIRHALGRDTAGGFKIISNSVDFQTGAISGPGGKRVLATCQDKRHYLQELREEWREETEELVYVGDSATDLECLMDADVGIVIVNEGDEEGSGLLKTLRRIGLTAVHVSEFRGRDDANKKVLFWARDFEEIIAGGVVTLR</sequence>
<evidence type="ECO:0000313" key="1">
    <source>
        <dbReference type="EMBL" id="KAL3424721.1"/>
    </source>
</evidence>
<evidence type="ECO:0008006" key="3">
    <source>
        <dbReference type="Google" id="ProtNLM"/>
    </source>
</evidence>
<dbReference type="EMBL" id="JBFCZG010000003">
    <property type="protein sequence ID" value="KAL3424721.1"/>
    <property type="molecule type" value="Genomic_DNA"/>
</dbReference>
<dbReference type="InterPro" id="IPR050849">
    <property type="entry name" value="HAD-like_hydrolase_phosphatase"/>
</dbReference>
<gene>
    <name evidence="1" type="ORF">PVAG01_04002</name>
</gene>
<evidence type="ECO:0000313" key="2">
    <source>
        <dbReference type="Proteomes" id="UP001629113"/>
    </source>
</evidence>
<comment type="caution">
    <text evidence="1">The sequence shown here is derived from an EMBL/GenBank/DDBJ whole genome shotgun (WGS) entry which is preliminary data.</text>
</comment>
<dbReference type="InterPro" id="IPR023214">
    <property type="entry name" value="HAD_sf"/>
</dbReference>
<dbReference type="InterPro" id="IPR036412">
    <property type="entry name" value="HAD-like_sf"/>
</dbReference>
<reference evidence="1 2" key="1">
    <citation type="submission" date="2024-06" db="EMBL/GenBank/DDBJ databases">
        <title>Complete genome of Phlyctema vagabunda strain 19-DSS-EL-015.</title>
        <authorList>
            <person name="Fiorenzani C."/>
        </authorList>
    </citation>
    <scope>NUCLEOTIDE SEQUENCE [LARGE SCALE GENOMIC DNA]</scope>
    <source>
        <strain evidence="1 2">19-DSS-EL-015</strain>
    </source>
</reference>
<dbReference type="SUPFAM" id="SSF56784">
    <property type="entry name" value="HAD-like"/>
    <property type="match status" value="1"/>
</dbReference>
<dbReference type="Proteomes" id="UP001629113">
    <property type="component" value="Unassembled WGS sequence"/>
</dbReference>
<accession>A0ABR4PN28</accession>
<protein>
    <recommendedName>
        <fullName evidence="3">Haloacid dehalogenase-like hydrolase</fullName>
    </recommendedName>
</protein>
<keyword evidence="2" id="KW-1185">Reference proteome</keyword>
<dbReference type="PANTHER" id="PTHR28181:SF1">
    <property type="entry name" value="COLD TOLERANCE PROTEIN 1"/>
    <property type="match status" value="1"/>
</dbReference>